<feature type="domain" description="B box-type" evidence="3">
    <location>
        <begin position="66"/>
        <end position="106"/>
    </location>
</feature>
<sequence length="530" mass="59935">MALSKSANFAHAQRVVPCNVCEDEVPGEYFCIECNHTLCPPCEKLHRKFTKGHNVVLRTQVGDIDTTILTCTDHGDQASFHCEKCNIPVCTKCVTRKHQGHKMVDLTEVSERKKKFLQNDVNEMQKELLPKLKKQRDEVNTRKAKYNERIQIITKEIEDENQTLHMELDLLFSRQMEKLALIRETDESIFANRSEVTEKNIERVEQVISNYNKVIATTSLSFVTNFQPVEKPLLETHNLSDLPEPPTFVPFDVHSMDKSLWKLRISSVAKPLELIPPQIVSTFKSPLKGNPSICITNNGDVWLGGSDSEKLVMVDIKGKVLKEKKIFIKPSSLAVLDCGDVIMSHLESRSVTRLLNNGKQQHIFDASPSYGNGVSVNRDQKVLICTIDGRVMRINSDGTNIKRIYKGSSNFFAVYAVESLDGNIYITNPKRPEVLIINENGKVLSTIKHTSNGKAIKQPACLVMDKMGYMLCSDILNDCVYILDQNQQARELVGRAYGIQKPDELDVDRENNLWITQKDGTVIVVKYLSA</sequence>
<keyword evidence="2" id="KW-0175">Coiled coil</keyword>
<dbReference type="CDD" id="cd19756">
    <property type="entry name" value="Bbox2"/>
    <property type="match status" value="1"/>
</dbReference>
<dbReference type="Pfam" id="PF00643">
    <property type="entry name" value="zf-B_box"/>
    <property type="match status" value="1"/>
</dbReference>
<gene>
    <name evidence="4" type="ORF">FSP39_020776</name>
</gene>
<name>A0AA88XG46_PINIB</name>
<dbReference type="SUPFAM" id="SSF101898">
    <property type="entry name" value="NHL repeat"/>
    <property type="match status" value="1"/>
</dbReference>
<dbReference type="SMART" id="SM00336">
    <property type="entry name" value="BBOX"/>
    <property type="match status" value="2"/>
</dbReference>
<evidence type="ECO:0000313" key="4">
    <source>
        <dbReference type="EMBL" id="KAK3084883.1"/>
    </source>
</evidence>
<keyword evidence="1" id="KW-0863">Zinc-finger</keyword>
<evidence type="ECO:0000256" key="1">
    <source>
        <dbReference type="PROSITE-ProRule" id="PRU00024"/>
    </source>
</evidence>
<reference evidence="4" key="1">
    <citation type="submission" date="2019-08" db="EMBL/GenBank/DDBJ databases">
        <title>The improved chromosome-level genome for the pearl oyster Pinctada fucata martensii using PacBio sequencing and Hi-C.</title>
        <authorList>
            <person name="Zheng Z."/>
        </authorList>
    </citation>
    <scope>NUCLEOTIDE SEQUENCE</scope>
    <source>
        <strain evidence="4">ZZ-2019</strain>
        <tissue evidence="4">Adductor muscle</tissue>
    </source>
</reference>
<dbReference type="AlphaFoldDB" id="A0AA88XG46"/>
<evidence type="ECO:0000259" key="3">
    <source>
        <dbReference type="PROSITE" id="PS50119"/>
    </source>
</evidence>
<keyword evidence="5" id="KW-1185">Reference proteome</keyword>
<dbReference type="Gene3D" id="2.120.10.30">
    <property type="entry name" value="TolB, C-terminal domain"/>
    <property type="match status" value="1"/>
</dbReference>
<dbReference type="EMBL" id="VSWD01000013">
    <property type="protein sequence ID" value="KAK3084883.1"/>
    <property type="molecule type" value="Genomic_DNA"/>
</dbReference>
<dbReference type="Proteomes" id="UP001186944">
    <property type="component" value="Unassembled WGS sequence"/>
</dbReference>
<dbReference type="GO" id="GO:0008270">
    <property type="term" value="F:zinc ion binding"/>
    <property type="evidence" value="ECO:0007669"/>
    <property type="project" value="UniProtKB-KW"/>
</dbReference>
<dbReference type="Gene3D" id="3.30.160.60">
    <property type="entry name" value="Classic Zinc Finger"/>
    <property type="match status" value="1"/>
</dbReference>
<evidence type="ECO:0000256" key="2">
    <source>
        <dbReference type="SAM" id="Coils"/>
    </source>
</evidence>
<accession>A0AA88XG46</accession>
<organism evidence="4 5">
    <name type="scientific">Pinctada imbricata</name>
    <name type="common">Atlantic pearl-oyster</name>
    <name type="synonym">Pinctada martensii</name>
    <dbReference type="NCBI Taxonomy" id="66713"/>
    <lineage>
        <taxon>Eukaryota</taxon>
        <taxon>Metazoa</taxon>
        <taxon>Spiralia</taxon>
        <taxon>Lophotrochozoa</taxon>
        <taxon>Mollusca</taxon>
        <taxon>Bivalvia</taxon>
        <taxon>Autobranchia</taxon>
        <taxon>Pteriomorphia</taxon>
        <taxon>Pterioida</taxon>
        <taxon>Pterioidea</taxon>
        <taxon>Pteriidae</taxon>
        <taxon>Pinctada</taxon>
    </lineage>
</organism>
<comment type="caution">
    <text evidence="4">The sequence shown here is derived from an EMBL/GenBank/DDBJ whole genome shotgun (WGS) entry which is preliminary data.</text>
</comment>
<keyword evidence="1" id="KW-0862">Zinc</keyword>
<dbReference type="PANTHER" id="PTHR25462:SF296">
    <property type="entry name" value="MEIOTIC P26, ISOFORM F"/>
    <property type="match status" value="1"/>
</dbReference>
<dbReference type="InterPro" id="IPR000315">
    <property type="entry name" value="Znf_B-box"/>
</dbReference>
<dbReference type="InterPro" id="IPR047153">
    <property type="entry name" value="TRIM45/56/19-like"/>
</dbReference>
<protein>
    <recommendedName>
        <fullName evidence="3">B box-type domain-containing protein</fullName>
    </recommendedName>
</protein>
<feature type="domain" description="B box-type" evidence="3">
    <location>
        <begin position="13"/>
        <end position="58"/>
    </location>
</feature>
<dbReference type="SUPFAM" id="SSF57845">
    <property type="entry name" value="B-box zinc-binding domain"/>
    <property type="match status" value="1"/>
</dbReference>
<dbReference type="PROSITE" id="PS50119">
    <property type="entry name" value="ZF_BBOX"/>
    <property type="match status" value="2"/>
</dbReference>
<dbReference type="InterPro" id="IPR011042">
    <property type="entry name" value="6-blade_b-propeller_TolB-like"/>
</dbReference>
<evidence type="ECO:0000313" key="5">
    <source>
        <dbReference type="Proteomes" id="UP001186944"/>
    </source>
</evidence>
<dbReference type="PANTHER" id="PTHR25462">
    <property type="entry name" value="BONUS, ISOFORM C-RELATED"/>
    <property type="match status" value="1"/>
</dbReference>
<feature type="coiled-coil region" evidence="2">
    <location>
        <begin position="107"/>
        <end position="163"/>
    </location>
</feature>
<keyword evidence="1" id="KW-0479">Metal-binding</keyword>
<proteinExistence type="predicted"/>